<evidence type="ECO:0000313" key="3">
    <source>
        <dbReference type="Proteomes" id="UP000194439"/>
    </source>
</evidence>
<dbReference type="InterPro" id="IPR015943">
    <property type="entry name" value="WD40/YVTN_repeat-like_dom_sf"/>
</dbReference>
<feature type="domain" description="Pyrrolo-quinoline quinone repeat" evidence="1">
    <location>
        <begin position="453"/>
        <end position="518"/>
    </location>
</feature>
<dbReference type="Gene3D" id="2.130.10.10">
    <property type="entry name" value="YVTN repeat-like/Quinoprotein amine dehydrogenase"/>
    <property type="match status" value="2"/>
</dbReference>
<sequence>MGKIKEGFNIKLEYFNEDELEMLRGKIIFLLDEKIIYEEETDIIEPLIHFFDEWVNLLKYNEGTLFLDNYEKTLHFIQQENMINISSSKEIISVERVQFFNVVFDFCKEHIEKLISKVPGHFNLNAAYKQIIDLEKLDEDFITTGNLNVYRKYSSESRYEISWSDLKNERNIEILPQFSRDNDFLYVGNGPANKFSKIDMLNKKTLWTEHLNFVESGIVFCQQDDKVFVGDISREEEESKLVCMSAKDGKKLWELELEGEIKGVYFLPNNVLEVMVVMDYGLNIILDIQTGKEKQTVYTGIGGENLKVRLFSDYYVLIGECYEEGELIDPYIVCMTAVDLNSNILWRENIDCRPNTPTYLENHTALIVGEESIQRWDLKKESPELILEIDIEEEDYLYVVADNLKIGLVRHIYDMDDVVTRKTCLQFFGVDDGKEIYECLLPGEIKLEPNLVDNMCVVVMDNGKVYCIDLVHNQVKWETRFAHDVIRSPRYVEDKIYMSSHELEVKCLDIKSGKVEFTLYLPKFILESDSIYEVMKTNNLLYFTCISGNVFEVRER</sequence>
<evidence type="ECO:0000259" key="1">
    <source>
        <dbReference type="Pfam" id="PF13360"/>
    </source>
</evidence>
<dbReference type="PANTHER" id="PTHR34512">
    <property type="entry name" value="CELL SURFACE PROTEIN"/>
    <property type="match status" value="1"/>
</dbReference>
<dbReference type="Proteomes" id="UP000194439">
    <property type="component" value="Unassembled WGS sequence"/>
</dbReference>
<protein>
    <submittedName>
        <fullName evidence="2">Outer membrane biogenesis protein BamB</fullName>
    </submittedName>
</protein>
<dbReference type="Pfam" id="PF13360">
    <property type="entry name" value="PQQ_2"/>
    <property type="match status" value="2"/>
</dbReference>
<gene>
    <name evidence="2" type="ORF">BACERE00185_03400</name>
</gene>
<dbReference type="AlphaFoldDB" id="A0A1Y6A493"/>
<name>A0A1Y6A493_9BACI</name>
<evidence type="ECO:0000313" key="2">
    <source>
        <dbReference type="EMBL" id="SME21116.1"/>
    </source>
</evidence>
<proteinExistence type="predicted"/>
<dbReference type="InterPro" id="IPR002372">
    <property type="entry name" value="PQQ_rpt_dom"/>
</dbReference>
<dbReference type="InterPro" id="IPR011044">
    <property type="entry name" value="Quino_amine_DH_bsu"/>
</dbReference>
<organism evidence="2 3">
    <name type="scientific">Bacillus mobilis</name>
    <dbReference type="NCBI Taxonomy" id="2026190"/>
    <lineage>
        <taxon>Bacteria</taxon>
        <taxon>Bacillati</taxon>
        <taxon>Bacillota</taxon>
        <taxon>Bacilli</taxon>
        <taxon>Bacillales</taxon>
        <taxon>Bacillaceae</taxon>
        <taxon>Bacillus</taxon>
        <taxon>Bacillus cereus group</taxon>
    </lineage>
</organism>
<reference evidence="3" key="1">
    <citation type="submission" date="2017-04" db="EMBL/GenBank/DDBJ databases">
        <authorList>
            <person name="Criscuolo A."/>
        </authorList>
    </citation>
    <scope>NUCLEOTIDE SEQUENCE [LARGE SCALE GENOMIC DNA]</scope>
</reference>
<dbReference type="RefSeq" id="WP_088028957.1">
    <property type="nucleotide sequence ID" value="NZ_FWZD01000058.1"/>
</dbReference>
<dbReference type="SUPFAM" id="SSF50969">
    <property type="entry name" value="YVTN repeat-like/Quinoprotein amine dehydrogenase"/>
    <property type="match status" value="1"/>
</dbReference>
<dbReference type="PANTHER" id="PTHR34512:SF30">
    <property type="entry name" value="OUTER MEMBRANE PROTEIN ASSEMBLY FACTOR BAMB"/>
    <property type="match status" value="1"/>
</dbReference>
<dbReference type="EMBL" id="FWZD01000058">
    <property type="protein sequence ID" value="SME21116.1"/>
    <property type="molecule type" value="Genomic_DNA"/>
</dbReference>
<accession>A0A1Y6A493</accession>
<feature type="domain" description="Pyrrolo-quinoline quinone repeat" evidence="1">
    <location>
        <begin position="203"/>
        <end position="310"/>
    </location>
</feature>